<reference evidence="1 2" key="3">
    <citation type="journal article" date="2010" name="BMC Genomics">
        <title>Transcriptome sequencing and comparative analysis of cucumber flowers with different sex types.</title>
        <authorList>
            <person name="Guo S."/>
            <person name="Zheng Y."/>
            <person name="Joung J.G."/>
            <person name="Liu S."/>
            <person name="Zhang Z."/>
            <person name="Crasta O.R."/>
            <person name="Sobral B.W."/>
            <person name="Xu Y."/>
            <person name="Huang S."/>
            <person name="Fei Z."/>
        </authorList>
    </citation>
    <scope>NUCLEOTIDE SEQUENCE [LARGE SCALE GENOMIC DNA]</scope>
    <source>
        <strain evidence="2">cv. 9930</strain>
    </source>
</reference>
<evidence type="ECO:0000313" key="2">
    <source>
        <dbReference type="Proteomes" id="UP000029981"/>
    </source>
</evidence>
<reference evidence="1 2" key="1">
    <citation type="journal article" date="2009" name="Nat. Genet.">
        <title>The genome of the cucumber, Cucumis sativus L.</title>
        <authorList>
            <person name="Huang S."/>
            <person name="Li R."/>
            <person name="Zhang Z."/>
            <person name="Li L."/>
            <person name="Gu X."/>
            <person name="Fan W."/>
            <person name="Lucas W.J."/>
            <person name="Wang X."/>
            <person name="Xie B."/>
            <person name="Ni P."/>
            <person name="Ren Y."/>
            <person name="Zhu H."/>
            <person name="Li J."/>
            <person name="Lin K."/>
            <person name="Jin W."/>
            <person name="Fei Z."/>
            <person name="Li G."/>
            <person name="Staub J."/>
            <person name="Kilian A."/>
            <person name="van der Vossen E.A."/>
            <person name="Wu Y."/>
            <person name="Guo J."/>
            <person name="He J."/>
            <person name="Jia Z."/>
            <person name="Ren Y."/>
            <person name="Tian G."/>
            <person name="Lu Y."/>
            <person name="Ruan J."/>
            <person name="Qian W."/>
            <person name="Wang M."/>
            <person name="Huang Q."/>
            <person name="Li B."/>
            <person name="Xuan Z."/>
            <person name="Cao J."/>
            <person name="Asan"/>
            <person name="Wu Z."/>
            <person name="Zhang J."/>
            <person name="Cai Q."/>
            <person name="Bai Y."/>
            <person name="Zhao B."/>
            <person name="Han Y."/>
            <person name="Li Y."/>
            <person name="Li X."/>
            <person name="Wang S."/>
            <person name="Shi Q."/>
            <person name="Liu S."/>
            <person name="Cho W.K."/>
            <person name="Kim J.Y."/>
            <person name="Xu Y."/>
            <person name="Heller-Uszynska K."/>
            <person name="Miao H."/>
            <person name="Cheng Z."/>
            <person name="Zhang S."/>
            <person name="Wu J."/>
            <person name="Yang Y."/>
            <person name="Kang H."/>
            <person name="Li M."/>
            <person name="Liang H."/>
            <person name="Ren X."/>
            <person name="Shi Z."/>
            <person name="Wen M."/>
            <person name="Jian M."/>
            <person name="Yang H."/>
            <person name="Zhang G."/>
            <person name="Yang Z."/>
            <person name="Chen R."/>
            <person name="Liu S."/>
            <person name="Li J."/>
            <person name="Ma L."/>
            <person name="Liu H."/>
            <person name="Zhou Y."/>
            <person name="Zhao J."/>
            <person name="Fang X."/>
            <person name="Li G."/>
            <person name="Fang L."/>
            <person name="Li Y."/>
            <person name="Liu D."/>
            <person name="Zheng H."/>
            <person name="Zhang Y."/>
            <person name="Qin N."/>
            <person name="Li Z."/>
            <person name="Yang G."/>
            <person name="Yang S."/>
            <person name="Bolund L."/>
            <person name="Kristiansen K."/>
            <person name="Zheng H."/>
            <person name="Li S."/>
            <person name="Zhang X."/>
            <person name="Yang H."/>
            <person name="Wang J."/>
            <person name="Sun R."/>
            <person name="Zhang B."/>
            <person name="Jiang S."/>
            <person name="Wang J."/>
            <person name="Du Y."/>
            <person name="Li S."/>
        </authorList>
    </citation>
    <scope>NUCLEOTIDE SEQUENCE [LARGE SCALE GENOMIC DNA]</scope>
    <source>
        <strain evidence="2">cv. 9930</strain>
    </source>
</reference>
<dbReference type="Gramene" id="KGN65128">
    <property type="protein sequence ID" value="KGN65128"/>
    <property type="gene ID" value="Csa_1G230510"/>
</dbReference>
<reference evidence="1 2" key="2">
    <citation type="journal article" date="2009" name="PLoS ONE">
        <title>An integrated genetic and cytogenetic map of the cucumber genome.</title>
        <authorList>
            <person name="Ren Y."/>
            <person name="Zhang Z."/>
            <person name="Liu J."/>
            <person name="Staub J.E."/>
            <person name="Han Y."/>
            <person name="Cheng Z."/>
            <person name="Li X."/>
            <person name="Lu J."/>
            <person name="Miao H."/>
            <person name="Kang H."/>
            <person name="Xie B."/>
            <person name="Gu X."/>
            <person name="Wang X."/>
            <person name="Du Y."/>
            <person name="Jin W."/>
            <person name="Huang S."/>
        </authorList>
    </citation>
    <scope>NUCLEOTIDE SEQUENCE [LARGE SCALE GENOMIC DNA]</scope>
    <source>
        <strain evidence="2">cv. 9930</strain>
    </source>
</reference>
<gene>
    <name evidence="1" type="ORF">Csa_1G230510</name>
</gene>
<proteinExistence type="predicted"/>
<organism evidence="1 2">
    <name type="scientific">Cucumis sativus</name>
    <name type="common">Cucumber</name>
    <dbReference type="NCBI Taxonomy" id="3659"/>
    <lineage>
        <taxon>Eukaryota</taxon>
        <taxon>Viridiplantae</taxon>
        <taxon>Streptophyta</taxon>
        <taxon>Embryophyta</taxon>
        <taxon>Tracheophyta</taxon>
        <taxon>Spermatophyta</taxon>
        <taxon>Magnoliopsida</taxon>
        <taxon>eudicotyledons</taxon>
        <taxon>Gunneridae</taxon>
        <taxon>Pentapetalae</taxon>
        <taxon>rosids</taxon>
        <taxon>fabids</taxon>
        <taxon>Cucurbitales</taxon>
        <taxon>Cucurbitaceae</taxon>
        <taxon>Benincaseae</taxon>
        <taxon>Cucumis</taxon>
    </lineage>
</organism>
<dbReference type="EMBL" id="CM002922">
    <property type="protein sequence ID" value="KGN65128.1"/>
    <property type="molecule type" value="Genomic_DNA"/>
</dbReference>
<reference evidence="1 2" key="4">
    <citation type="journal article" date="2011" name="BMC Genomics">
        <title>RNA-Seq improves annotation of protein-coding genes in the cucumber genome.</title>
        <authorList>
            <person name="Li Z."/>
            <person name="Zhang Z."/>
            <person name="Yan P."/>
            <person name="Huang S."/>
            <person name="Fei Z."/>
            <person name="Lin K."/>
        </authorList>
    </citation>
    <scope>NUCLEOTIDE SEQUENCE [LARGE SCALE GENOMIC DNA]</scope>
    <source>
        <strain evidence="2">cv. 9930</strain>
    </source>
</reference>
<dbReference type="Proteomes" id="UP000029981">
    <property type="component" value="Chromosome 1"/>
</dbReference>
<sequence length="60" mass="6857">MPLNNVDIYGTTFTHLTHLKVLQSLTKSSSLFMRKTPSTYDQESFDELAIIFMCSNCLHS</sequence>
<protein>
    <submittedName>
        <fullName evidence="1">Uncharacterized protein</fullName>
    </submittedName>
</protein>
<name>A0A0A0LTM4_CUCSA</name>
<evidence type="ECO:0000313" key="1">
    <source>
        <dbReference type="EMBL" id="KGN65128.1"/>
    </source>
</evidence>
<dbReference type="AlphaFoldDB" id="A0A0A0LTM4"/>
<accession>A0A0A0LTM4</accession>
<keyword evidence="2" id="KW-1185">Reference proteome</keyword>